<dbReference type="Pfam" id="PF00394">
    <property type="entry name" value="Cu-oxidase"/>
    <property type="match status" value="1"/>
</dbReference>
<dbReference type="GO" id="GO:0042597">
    <property type="term" value="C:periplasmic space"/>
    <property type="evidence" value="ECO:0007669"/>
    <property type="project" value="InterPro"/>
</dbReference>
<evidence type="ECO:0008006" key="8">
    <source>
        <dbReference type="Google" id="ProtNLM"/>
    </source>
</evidence>
<proteinExistence type="predicted"/>
<feature type="domain" description="Plastocyanin-like" evidence="5">
    <location>
        <begin position="492"/>
        <end position="587"/>
    </location>
</feature>
<dbReference type="Gene3D" id="2.60.40.420">
    <property type="entry name" value="Cupredoxins - blue copper proteins"/>
    <property type="match status" value="3"/>
</dbReference>
<name>A0A381XKC5_9ZZZZ</name>
<feature type="domain" description="Plastocyanin-like" evidence="6">
    <location>
        <begin position="63"/>
        <end position="175"/>
    </location>
</feature>
<dbReference type="GO" id="GO:0005507">
    <property type="term" value="F:copper ion binding"/>
    <property type="evidence" value="ECO:0007669"/>
    <property type="project" value="InterPro"/>
</dbReference>
<dbReference type="Pfam" id="PF07731">
    <property type="entry name" value="Cu-oxidase_2"/>
    <property type="match status" value="1"/>
</dbReference>
<evidence type="ECO:0000259" key="6">
    <source>
        <dbReference type="Pfam" id="PF07732"/>
    </source>
</evidence>
<evidence type="ECO:0000256" key="3">
    <source>
        <dbReference type="ARBA" id="ARBA00023008"/>
    </source>
</evidence>
<feature type="domain" description="Plastocyanin-like" evidence="4">
    <location>
        <begin position="233"/>
        <end position="356"/>
    </location>
</feature>
<dbReference type="InterPro" id="IPR034282">
    <property type="entry name" value="CuRO_2_CopA"/>
</dbReference>
<sequence length="587" mass="65668">MINKKYTPTILGAAPFSRRRFVTGVAAGGALLSLGINPRHGLAAKAAHAEPRTLQGNQFGLHIGYQEVNFTGHRRIATAVNGTVPSPVLRWREGDRVTLRVTNQLAVDSSIHWHGILVPSDMDGVPGLSFNGIAPGKTFKYQFDVKQSGTYWYHSHSDFQEQTGMYGAIVIDPRQPEPFTYDRDYVVMLSDWSDEDPKKIYAKLKKFSHYYNFRERTVGDLWRDLESQGLKQTWNQRAMWNDMRMSYRDISDVTGHTYTFLMNGQTPADGWIGQFKRGEKVRLRFINGAAMSFFDVRIPELKMTVVAADGQNIEPVTVDEFRIGVAETYDVIVAPKDDTAYSIFAQAIDRTGYARGTLTPDLSLRAAVPEMDPVPMLTHADMGMAMDHGADFGQPISTGRPNSASQADGAIDHSMHDMDHTMGSTAGRAGHGSTEPIVHRATEFGPQIDMRAENPRSRLDDPGVGLRDKGRRVLIYADLRNLYPTPDISDHEREIQLHLTGNMTRYMWSVNGIKFSDSEPLEFEYGERVRVTLVNDTMMNHPMHLHGMWSDLESGDGAHIPRKHTVIVQPGSKISCLVTADARGTWA</sequence>
<dbReference type="InterPro" id="IPR008972">
    <property type="entry name" value="Cupredoxin"/>
</dbReference>
<dbReference type="SUPFAM" id="SSF49503">
    <property type="entry name" value="Cupredoxins"/>
    <property type="match status" value="3"/>
</dbReference>
<organism evidence="7">
    <name type="scientific">marine metagenome</name>
    <dbReference type="NCBI Taxonomy" id="408172"/>
    <lineage>
        <taxon>unclassified sequences</taxon>
        <taxon>metagenomes</taxon>
        <taxon>ecological metagenomes</taxon>
    </lineage>
</organism>
<gene>
    <name evidence="7" type="ORF">METZ01_LOCUS117775</name>
</gene>
<evidence type="ECO:0000259" key="5">
    <source>
        <dbReference type="Pfam" id="PF07731"/>
    </source>
</evidence>
<dbReference type="PROSITE" id="PS00079">
    <property type="entry name" value="MULTICOPPER_OXIDASE1"/>
    <property type="match status" value="1"/>
</dbReference>
<dbReference type="CDD" id="cd13874">
    <property type="entry name" value="CuRO_2_CopA"/>
    <property type="match status" value="1"/>
</dbReference>
<dbReference type="PANTHER" id="PTHR11709">
    <property type="entry name" value="MULTI-COPPER OXIDASE"/>
    <property type="match status" value="1"/>
</dbReference>
<evidence type="ECO:0000256" key="2">
    <source>
        <dbReference type="ARBA" id="ARBA00023002"/>
    </source>
</evidence>
<dbReference type="InterPro" id="IPR033138">
    <property type="entry name" value="Cu_oxidase_CS"/>
</dbReference>
<evidence type="ECO:0000313" key="7">
    <source>
        <dbReference type="EMBL" id="SVA64921.1"/>
    </source>
</evidence>
<dbReference type="CDD" id="cd13896">
    <property type="entry name" value="CuRO_3_CopA"/>
    <property type="match status" value="1"/>
</dbReference>
<dbReference type="AlphaFoldDB" id="A0A381XKC5"/>
<dbReference type="InterPro" id="IPR011707">
    <property type="entry name" value="Cu-oxidase-like_N"/>
</dbReference>
<dbReference type="EMBL" id="UINC01015412">
    <property type="protein sequence ID" value="SVA64921.1"/>
    <property type="molecule type" value="Genomic_DNA"/>
</dbReference>
<dbReference type="PANTHER" id="PTHR11709:SF394">
    <property type="entry name" value="FI03373P-RELATED"/>
    <property type="match status" value="1"/>
</dbReference>
<accession>A0A381XKC5</accession>
<dbReference type="InterPro" id="IPR034279">
    <property type="entry name" value="CuRO_3_CopA"/>
</dbReference>
<dbReference type="GO" id="GO:0016491">
    <property type="term" value="F:oxidoreductase activity"/>
    <property type="evidence" value="ECO:0007669"/>
    <property type="project" value="UniProtKB-KW"/>
</dbReference>
<keyword evidence="2" id="KW-0560">Oxidoreductase</keyword>
<keyword evidence="3" id="KW-0186">Copper</keyword>
<dbReference type="NCBIfam" id="TIGR01480">
    <property type="entry name" value="copper_res_A"/>
    <property type="match status" value="1"/>
</dbReference>
<dbReference type="InterPro" id="IPR006376">
    <property type="entry name" value="Cu-R_CopA"/>
</dbReference>
<dbReference type="InterPro" id="IPR011706">
    <property type="entry name" value="Cu-oxidase_C"/>
</dbReference>
<dbReference type="InterPro" id="IPR045087">
    <property type="entry name" value="Cu-oxidase_fam"/>
</dbReference>
<dbReference type="InterPro" id="IPR001117">
    <property type="entry name" value="Cu-oxidase_2nd"/>
</dbReference>
<evidence type="ECO:0000256" key="1">
    <source>
        <dbReference type="ARBA" id="ARBA00022723"/>
    </source>
</evidence>
<dbReference type="Pfam" id="PF07732">
    <property type="entry name" value="Cu-oxidase_3"/>
    <property type="match status" value="1"/>
</dbReference>
<protein>
    <recommendedName>
        <fullName evidence="8">Copper resistance protein A</fullName>
    </recommendedName>
</protein>
<reference evidence="7" key="1">
    <citation type="submission" date="2018-05" db="EMBL/GenBank/DDBJ databases">
        <authorList>
            <person name="Lanie J.A."/>
            <person name="Ng W.-L."/>
            <person name="Kazmierczak K.M."/>
            <person name="Andrzejewski T.M."/>
            <person name="Davidsen T.M."/>
            <person name="Wayne K.J."/>
            <person name="Tettelin H."/>
            <person name="Glass J.I."/>
            <person name="Rusch D."/>
            <person name="Podicherti R."/>
            <person name="Tsui H.-C.T."/>
            <person name="Winkler M.E."/>
        </authorList>
    </citation>
    <scope>NUCLEOTIDE SEQUENCE</scope>
</reference>
<feature type="non-terminal residue" evidence="7">
    <location>
        <position position="587"/>
    </location>
</feature>
<evidence type="ECO:0000259" key="4">
    <source>
        <dbReference type="Pfam" id="PF00394"/>
    </source>
</evidence>
<keyword evidence="1" id="KW-0479">Metal-binding</keyword>